<dbReference type="EMBL" id="JASDAP010000022">
    <property type="protein sequence ID" value="KAK1884322.1"/>
    <property type="molecule type" value="Genomic_DNA"/>
</dbReference>
<dbReference type="Proteomes" id="UP001228049">
    <property type="component" value="Unassembled WGS sequence"/>
</dbReference>
<name>A0AAD9BHX4_DISEL</name>
<gene>
    <name evidence="1" type="ORF">KUDE01_022643</name>
</gene>
<sequence>MVEPRRDVLKLRRDWLSVQEVVDAVCSASCGATSVFIVRPGRSAGRQEGDWSGVRGVRAHGPIRVQEAL</sequence>
<proteinExistence type="predicted"/>
<protein>
    <submittedName>
        <fullName evidence="1">Molybdopterin synthase catalytic subunit</fullName>
    </submittedName>
</protein>
<reference evidence="1" key="1">
    <citation type="submission" date="2023-04" db="EMBL/GenBank/DDBJ databases">
        <title>Chromosome-level genome of Chaenocephalus aceratus.</title>
        <authorList>
            <person name="Park H."/>
        </authorList>
    </citation>
    <scope>NUCLEOTIDE SEQUENCE</scope>
    <source>
        <strain evidence="1">DE</strain>
        <tissue evidence="1">Muscle</tissue>
    </source>
</reference>
<organism evidence="1 2">
    <name type="scientific">Dissostichus eleginoides</name>
    <name type="common">Patagonian toothfish</name>
    <name type="synonym">Dissostichus amissus</name>
    <dbReference type="NCBI Taxonomy" id="100907"/>
    <lineage>
        <taxon>Eukaryota</taxon>
        <taxon>Metazoa</taxon>
        <taxon>Chordata</taxon>
        <taxon>Craniata</taxon>
        <taxon>Vertebrata</taxon>
        <taxon>Euteleostomi</taxon>
        <taxon>Actinopterygii</taxon>
        <taxon>Neopterygii</taxon>
        <taxon>Teleostei</taxon>
        <taxon>Neoteleostei</taxon>
        <taxon>Acanthomorphata</taxon>
        <taxon>Eupercaria</taxon>
        <taxon>Perciformes</taxon>
        <taxon>Notothenioidei</taxon>
        <taxon>Nototheniidae</taxon>
        <taxon>Dissostichus</taxon>
    </lineage>
</organism>
<dbReference type="AlphaFoldDB" id="A0AAD9BHX4"/>
<evidence type="ECO:0000313" key="2">
    <source>
        <dbReference type="Proteomes" id="UP001228049"/>
    </source>
</evidence>
<evidence type="ECO:0000313" key="1">
    <source>
        <dbReference type="EMBL" id="KAK1884322.1"/>
    </source>
</evidence>
<keyword evidence="2" id="KW-1185">Reference proteome</keyword>
<accession>A0AAD9BHX4</accession>
<comment type="caution">
    <text evidence="1">The sequence shown here is derived from an EMBL/GenBank/DDBJ whole genome shotgun (WGS) entry which is preliminary data.</text>
</comment>